<evidence type="ECO:0000313" key="4">
    <source>
        <dbReference type="EMBL" id="QEM01744.1"/>
    </source>
</evidence>
<dbReference type="GO" id="GO:0006412">
    <property type="term" value="P:translation"/>
    <property type="evidence" value="ECO:0007669"/>
    <property type="project" value="InterPro"/>
</dbReference>
<keyword evidence="3" id="KW-0687">Ribonucleoprotein</keyword>
<proteinExistence type="inferred from homology"/>
<organism evidence="4">
    <name type="scientific">Nephromyces sp. ex Molgula occidentalis</name>
    <dbReference type="NCBI Taxonomy" id="2544991"/>
    <lineage>
        <taxon>Eukaryota</taxon>
        <taxon>Sar</taxon>
        <taxon>Alveolata</taxon>
        <taxon>Apicomplexa</taxon>
        <taxon>Aconoidasida</taxon>
        <taxon>Nephromycida</taxon>
        <taxon>Nephromyces</taxon>
    </lineage>
</organism>
<gene>
    <name evidence="4" type="primary">rps19</name>
</gene>
<comment type="similarity">
    <text evidence="1">Belongs to the universal ribosomal protein uS19 family.</text>
</comment>
<sequence length="82" mass="10073">MIKTLYKYPFIDKGIIRSFKHQPSNNFKYKLFSKSSFIPYFLKNKTIFIYNGNSFKWIKFTSTKLIYKWGMFIFTKKFKINK</sequence>
<evidence type="ECO:0000256" key="3">
    <source>
        <dbReference type="ARBA" id="ARBA00023274"/>
    </source>
</evidence>
<dbReference type="InterPro" id="IPR023575">
    <property type="entry name" value="Ribosomal_uS19_SF"/>
</dbReference>
<dbReference type="EMBL" id="MK573205">
    <property type="protein sequence ID" value="QEM01744.1"/>
    <property type="molecule type" value="Genomic_DNA"/>
</dbReference>
<protein>
    <submittedName>
        <fullName evidence="4">30S ribosomal protein S19</fullName>
    </submittedName>
</protein>
<keyword evidence="2 4" id="KW-0689">Ribosomal protein</keyword>
<evidence type="ECO:0000256" key="1">
    <source>
        <dbReference type="ARBA" id="ARBA00007345"/>
    </source>
</evidence>
<accession>A0A5C1H8A7</accession>
<name>A0A5C1H8A7_9APIC</name>
<reference evidence="4" key="1">
    <citation type="journal article" date="2019" name="Genome Biol. Evol.">
        <title>Nephromyces represents a diverse and novel lineage of the Apicomplexa that has retained apicoplasts.</title>
        <authorList>
            <person name="Munoz-Gomez S.A."/>
            <person name="Durnin K."/>
            <person name="Eme L."/>
            <person name="Paight C."/>
            <person name="Lane C.E."/>
            <person name="Saffo M.B."/>
            <person name="Slamovits C.H."/>
        </authorList>
    </citation>
    <scope>NUCLEOTIDE SEQUENCE</scope>
    <source>
        <strain evidence="4">654</strain>
    </source>
</reference>
<dbReference type="Gene3D" id="3.30.860.10">
    <property type="entry name" value="30s Ribosomal Protein S19, Chain A"/>
    <property type="match status" value="1"/>
</dbReference>
<evidence type="ECO:0000256" key="2">
    <source>
        <dbReference type="ARBA" id="ARBA00022980"/>
    </source>
</evidence>
<dbReference type="GO" id="GO:1990904">
    <property type="term" value="C:ribonucleoprotein complex"/>
    <property type="evidence" value="ECO:0007669"/>
    <property type="project" value="UniProtKB-KW"/>
</dbReference>
<dbReference type="GO" id="GO:0005840">
    <property type="term" value="C:ribosome"/>
    <property type="evidence" value="ECO:0007669"/>
    <property type="project" value="UniProtKB-KW"/>
</dbReference>
<dbReference type="SUPFAM" id="SSF54570">
    <property type="entry name" value="Ribosomal protein S19"/>
    <property type="match status" value="1"/>
</dbReference>
<dbReference type="GO" id="GO:0003735">
    <property type="term" value="F:structural constituent of ribosome"/>
    <property type="evidence" value="ECO:0007669"/>
    <property type="project" value="InterPro"/>
</dbReference>
<dbReference type="AlphaFoldDB" id="A0A5C1H8A7"/>